<protein>
    <submittedName>
        <fullName evidence="2">Uncharacterized protein</fullName>
    </submittedName>
</protein>
<name>A0A8S5S585_9CAUD</name>
<proteinExistence type="predicted"/>
<organism evidence="2">
    <name type="scientific">Caudovirales sp. ctaix4</name>
    <dbReference type="NCBI Taxonomy" id="2827635"/>
    <lineage>
        <taxon>Viruses</taxon>
        <taxon>Duplodnaviria</taxon>
        <taxon>Heunggongvirae</taxon>
        <taxon>Uroviricota</taxon>
        <taxon>Caudoviricetes</taxon>
    </lineage>
</organism>
<dbReference type="EMBL" id="BK032533">
    <property type="protein sequence ID" value="DAF46204.1"/>
    <property type="molecule type" value="Genomic_DNA"/>
</dbReference>
<keyword evidence="1" id="KW-0472">Membrane</keyword>
<keyword evidence="1" id="KW-0812">Transmembrane</keyword>
<accession>A0A8S5S585</accession>
<evidence type="ECO:0000256" key="1">
    <source>
        <dbReference type="SAM" id="Phobius"/>
    </source>
</evidence>
<evidence type="ECO:0000313" key="2">
    <source>
        <dbReference type="EMBL" id="DAF46204.1"/>
    </source>
</evidence>
<reference evidence="2" key="1">
    <citation type="journal article" date="2021" name="Proc. Natl. Acad. Sci. U.S.A.">
        <title>A Catalog of Tens of Thousands of Viruses from Human Metagenomes Reveals Hidden Associations with Chronic Diseases.</title>
        <authorList>
            <person name="Tisza M.J."/>
            <person name="Buck C.B."/>
        </authorList>
    </citation>
    <scope>NUCLEOTIDE SEQUENCE</scope>
    <source>
        <strain evidence="2">Ctaix4</strain>
    </source>
</reference>
<keyword evidence="1" id="KW-1133">Transmembrane helix</keyword>
<feature type="transmembrane region" description="Helical" evidence="1">
    <location>
        <begin position="12"/>
        <end position="31"/>
    </location>
</feature>
<sequence>MLLLLKKIRSNTKSLILCGFQGMLLLLLLFFNTYRFF</sequence>